<name>A0ABR7HR01_9FIRM</name>
<dbReference type="Proteomes" id="UP000660021">
    <property type="component" value="Unassembled WGS sequence"/>
</dbReference>
<organism evidence="3 4">
    <name type="scientific">Pseudoflavonifractor hominis</name>
    <dbReference type="NCBI Taxonomy" id="2763059"/>
    <lineage>
        <taxon>Bacteria</taxon>
        <taxon>Bacillati</taxon>
        <taxon>Bacillota</taxon>
        <taxon>Clostridia</taxon>
        <taxon>Eubacteriales</taxon>
        <taxon>Oscillospiraceae</taxon>
        <taxon>Pseudoflavonifractor</taxon>
    </lineage>
</organism>
<sequence length="290" mass="30795">MQKKIVYPALAVLLGGVGFALRRWELATAFEETGLVTPGMPSTLALIALSAIVGILCALLGWSRRNVDYGDYDTAFAAKDCSLFMGAVVLSAFFLLGAAALKLTGIPTAYREAAALAAQGSGGNPALTMLLPILMAALSAAAGICVLVTGRNAYRGEPTGKYSSLVLMPAYLCCVWLIAAYQNRAADPVIQDYIYELLAIICVLLSVYYLSSFAFETSKAGRALCFSLLAVYFSMTTLADAHDWATMALYGFGILYPLTMSAVLLSKTGKPREKKGAGDTEETEETPNEG</sequence>
<feature type="transmembrane region" description="Helical" evidence="2">
    <location>
        <begin position="126"/>
        <end position="150"/>
    </location>
</feature>
<feature type="transmembrane region" description="Helical" evidence="2">
    <location>
        <begin position="44"/>
        <end position="62"/>
    </location>
</feature>
<evidence type="ECO:0000313" key="3">
    <source>
        <dbReference type="EMBL" id="MBC5729949.1"/>
    </source>
</evidence>
<dbReference type="RefSeq" id="WP_186963085.1">
    <property type="nucleotide sequence ID" value="NZ_JACOPR010000002.1"/>
</dbReference>
<feature type="region of interest" description="Disordered" evidence="1">
    <location>
        <begin position="269"/>
        <end position="290"/>
    </location>
</feature>
<evidence type="ECO:0000256" key="2">
    <source>
        <dbReference type="SAM" id="Phobius"/>
    </source>
</evidence>
<keyword evidence="2" id="KW-0812">Transmembrane</keyword>
<gene>
    <name evidence="3" type="ORF">H8S34_03775</name>
</gene>
<feature type="transmembrane region" description="Helical" evidence="2">
    <location>
        <begin position="162"/>
        <end position="181"/>
    </location>
</feature>
<keyword evidence="2" id="KW-0472">Membrane</keyword>
<accession>A0ABR7HR01</accession>
<dbReference type="EMBL" id="JACOPR010000002">
    <property type="protein sequence ID" value="MBC5729949.1"/>
    <property type="molecule type" value="Genomic_DNA"/>
</dbReference>
<feature type="transmembrane region" description="Helical" evidence="2">
    <location>
        <begin position="223"/>
        <end position="241"/>
    </location>
</feature>
<reference evidence="3 4" key="1">
    <citation type="submission" date="2020-08" db="EMBL/GenBank/DDBJ databases">
        <title>Genome public.</title>
        <authorList>
            <person name="Liu C."/>
            <person name="Sun Q."/>
        </authorList>
    </citation>
    <scope>NUCLEOTIDE SEQUENCE [LARGE SCALE GENOMIC DNA]</scope>
    <source>
        <strain evidence="3 4">New-38</strain>
    </source>
</reference>
<keyword evidence="2" id="KW-1133">Transmembrane helix</keyword>
<evidence type="ECO:0000256" key="1">
    <source>
        <dbReference type="SAM" id="MobiDB-lite"/>
    </source>
</evidence>
<evidence type="ECO:0000313" key="4">
    <source>
        <dbReference type="Proteomes" id="UP000660021"/>
    </source>
</evidence>
<protein>
    <submittedName>
        <fullName evidence="3">Uncharacterized protein</fullName>
    </submittedName>
</protein>
<feature type="transmembrane region" description="Helical" evidence="2">
    <location>
        <begin position="83"/>
        <end position="106"/>
    </location>
</feature>
<proteinExistence type="predicted"/>
<comment type="caution">
    <text evidence="3">The sequence shown here is derived from an EMBL/GenBank/DDBJ whole genome shotgun (WGS) entry which is preliminary data.</text>
</comment>
<feature type="transmembrane region" description="Helical" evidence="2">
    <location>
        <begin position="247"/>
        <end position="265"/>
    </location>
</feature>
<feature type="transmembrane region" description="Helical" evidence="2">
    <location>
        <begin position="193"/>
        <end position="211"/>
    </location>
</feature>
<keyword evidence="4" id="KW-1185">Reference proteome</keyword>
<feature type="compositionally biased region" description="Acidic residues" evidence="1">
    <location>
        <begin position="279"/>
        <end position="290"/>
    </location>
</feature>